<dbReference type="GO" id="GO:0005737">
    <property type="term" value="C:cytoplasm"/>
    <property type="evidence" value="ECO:0007669"/>
    <property type="project" value="UniProtKB-ARBA"/>
</dbReference>
<dbReference type="Pfam" id="PF01321">
    <property type="entry name" value="Creatinase_N"/>
    <property type="match status" value="1"/>
</dbReference>
<dbReference type="InterPro" id="IPR036005">
    <property type="entry name" value="Creatinase/aminopeptidase-like"/>
</dbReference>
<evidence type="ECO:0000256" key="3">
    <source>
        <dbReference type="ARBA" id="ARBA00022723"/>
    </source>
</evidence>
<reference evidence="9 10" key="1">
    <citation type="journal article" date="2010" name="Nature">
        <title>The Ectocarpus genome and the independent evolution of multicellularity in brown algae.</title>
        <authorList>
            <person name="Cock J.M."/>
            <person name="Sterck L."/>
            <person name="Rouze P."/>
            <person name="Scornet D."/>
            <person name="Allen A.E."/>
            <person name="Amoutzias G."/>
            <person name="Anthouard V."/>
            <person name="Artiguenave F."/>
            <person name="Aury J.M."/>
            <person name="Badger J.H."/>
            <person name="Beszteri B."/>
            <person name="Billiau K."/>
            <person name="Bonnet E."/>
            <person name="Bothwell J.H."/>
            <person name="Bowler C."/>
            <person name="Boyen C."/>
            <person name="Brownlee C."/>
            <person name="Carrano C.J."/>
            <person name="Charrier B."/>
            <person name="Cho G.Y."/>
            <person name="Coelho S.M."/>
            <person name="Collen J."/>
            <person name="Corre E."/>
            <person name="Da Silva C."/>
            <person name="Delage L."/>
            <person name="Delaroque N."/>
            <person name="Dittami S.M."/>
            <person name="Doulbeau S."/>
            <person name="Elias M."/>
            <person name="Farnham G."/>
            <person name="Gachon C.M."/>
            <person name="Gschloessl B."/>
            <person name="Heesch S."/>
            <person name="Jabbari K."/>
            <person name="Jubin C."/>
            <person name="Kawai H."/>
            <person name="Kimura K."/>
            <person name="Kloareg B."/>
            <person name="Kupper F.C."/>
            <person name="Lang D."/>
            <person name="Le Bail A."/>
            <person name="Leblanc C."/>
            <person name="Lerouge P."/>
            <person name="Lohr M."/>
            <person name="Lopez P.J."/>
            <person name="Martens C."/>
            <person name="Maumus F."/>
            <person name="Michel G."/>
            <person name="Miranda-Saavedra D."/>
            <person name="Morales J."/>
            <person name="Moreau H."/>
            <person name="Motomura T."/>
            <person name="Nagasato C."/>
            <person name="Napoli C.A."/>
            <person name="Nelson D.R."/>
            <person name="Nyvall-Collen P."/>
            <person name="Peters A.F."/>
            <person name="Pommier C."/>
            <person name="Potin P."/>
            <person name="Poulain J."/>
            <person name="Quesneville H."/>
            <person name="Read B."/>
            <person name="Rensing S.A."/>
            <person name="Ritter A."/>
            <person name="Rousvoal S."/>
            <person name="Samanta M."/>
            <person name="Samson G."/>
            <person name="Schroeder D.C."/>
            <person name="Segurens B."/>
            <person name="Strittmatter M."/>
            <person name="Tonon T."/>
            <person name="Tregear J.W."/>
            <person name="Valentin K."/>
            <person name="von Dassow P."/>
            <person name="Yamagishi T."/>
            <person name="Van de Peer Y."/>
            <person name="Wincker P."/>
        </authorList>
    </citation>
    <scope>NUCLEOTIDE SEQUENCE [LARGE SCALE GENOMIC DNA]</scope>
    <source>
        <strain evidence="10">Ec32 / CCAP1310/4</strain>
    </source>
</reference>
<dbReference type="eggNOG" id="KOG2413">
    <property type="taxonomic scope" value="Eukaryota"/>
</dbReference>
<keyword evidence="3" id="KW-0479">Metal-binding</keyword>
<keyword evidence="10" id="KW-1185">Reference proteome</keyword>
<feature type="domain" description="Peptidase M24" evidence="6">
    <location>
        <begin position="385"/>
        <end position="600"/>
    </location>
</feature>
<dbReference type="Pfam" id="PF16189">
    <property type="entry name" value="Creatinase_N_2"/>
    <property type="match status" value="1"/>
</dbReference>
<feature type="domain" description="Creatinase N-terminal" evidence="7">
    <location>
        <begin position="79"/>
        <end position="202"/>
    </location>
</feature>
<evidence type="ECO:0000259" key="7">
    <source>
        <dbReference type="Pfam" id="PF01321"/>
    </source>
</evidence>
<dbReference type="PANTHER" id="PTHR43763">
    <property type="entry name" value="XAA-PRO AMINOPEPTIDASE 1"/>
    <property type="match status" value="1"/>
</dbReference>
<keyword evidence="5" id="KW-0464">Manganese</keyword>
<evidence type="ECO:0000256" key="5">
    <source>
        <dbReference type="ARBA" id="ARBA00023211"/>
    </source>
</evidence>
<dbReference type="InterPro" id="IPR000587">
    <property type="entry name" value="Creatinase_N"/>
</dbReference>
<dbReference type="SUPFAM" id="SSF55920">
    <property type="entry name" value="Creatinase/aminopeptidase"/>
    <property type="match status" value="1"/>
</dbReference>
<dbReference type="OMA" id="LTHFRYT"/>
<evidence type="ECO:0000313" key="9">
    <source>
        <dbReference type="EMBL" id="CBJ30128.1"/>
    </source>
</evidence>
<dbReference type="FunFam" id="3.90.230.10:FF:000007">
    <property type="entry name" value="Xaa-Pro aminopeptidase P"/>
    <property type="match status" value="1"/>
</dbReference>
<dbReference type="SUPFAM" id="SSF53092">
    <property type="entry name" value="Creatinase/prolidase N-terminal domain"/>
    <property type="match status" value="1"/>
</dbReference>
<dbReference type="STRING" id="2880.D7FN67"/>
<dbReference type="InterPro" id="IPR029149">
    <property type="entry name" value="Creatin/AminoP/Spt16_N"/>
</dbReference>
<comment type="cofactor">
    <cofactor evidence="1">
        <name>Mn(2+)</name>
        <dbReference type="ChEBI" id="CHEBI:29035"/>
    </cofactor>
</comment>
<gene>
    <name evidence="9" type="ORF">Esi_0175_0052</name>
</gene>
<evidence type="ECO:0000313" key="10">
    <source>
        <dbReference type="Proteomes" id="UP000002630"/>
    </source>
</evidence>
<dbReference type="InterPro" id="IPR000994">
    <property type="entry name" value="Pept_M24"/>
</dbReference>
<dbReference type="Gene3D" id="3.90.230.10">
    <property type="entry name" value="Creatinase/methionine aminopeptidase superfamily"/>
    <property type="match status" value="1"/>
</dbReference>
<dbReference type="FunFam" id="3.40.350.10:FF:000003">
    <property type="entry name" value="Xaa-pro aminopeptidase P"/>
    <property type="match status" value="1"/>
</dbReference>
<dbReference type="Pfam" id="PF16188">
    <property type="entry name" value="Peptidase_M24_C"/>
    <property type="match status" value="1"/>
</dbReference>
<dbReference type="InterPro" id="IPR032416">
    <property type="entry name" value="Peptidase_M24_C"/>
</dbReference>
<dbReference type="InterPro" id="IPR033740">
    <property type="entry name" value="Pept_M24B"/>
</dbReference>
<protein>
    <submittedName>
        <fullName evidence="9">Peptidase</fullName>
    </submittedName>
</protein>
<name>D7FN67_ECTSI</name>
<dbReference type="FunCoup" id="D7FN67">
    <property type="interactions" value="37"/>
</dbReference>
<evidence type="ECO:0000259" key="8">
    <source>
        <dbReference type="Pfam" id="PF16188"/>
    </source>
</evidence>
<dbReference type="AlphaFoldDB" id="D7FN67"/>
<dbReference type="InterPro" id="IPR050422">
    <property type="entry name" value="X-Pro_aminopeptidase_P"/>
</dbReference>
<organism evidence="9 10">
    <name type="scientific">Ectocarpus siliculosus</name>
    <name type="common">Brown alga</name>
    <name type="synonym">Conferva siliculosa</name>
    <dbReference type="NCBI Taxonomy" id="2880"/>
    <lineage>
        <taxon>Eukaryota</taxon>
        <taxon>Sar</taxon>
        <taxon>Stramenopiles</taxon>
        <taxon>Ochrophyta</taxon>
        <taxon>PX clade</taxon>
        <taxon>Phaeophyceae</taxon>
        <taxon>Ectocarpales</taxon>
        <taxon>Ectocarpaceae</taxon>
        <taxon>Ectocarpus</taxon>
    </lineage>
</organism>
<proteinExistence type="inferred from homology"/>
<dbReference type="GO" id="GO:0070006">
    <property type="term" value="F:metalloaminopeptidase activity"/>
    <property type="evidence" value="ECO:0007669"/>
    <property type="project" value="InterPro"/>
</dbReference>
<evidence type="ECO:0000256" key="4">
    <source>
        <dbReference type="ARBA" id="ARBA00022801"/>
    </source>
</evidence>
<evidence type="ECO:0000256" key="1">
    <source>
        <dbReference type="ARBA" id="ARBA00001936"/>
    </source>
</evidence>
<dbReference type="CDD" id="cd01085">
    <property type="entry name" value="APP"/>
    <property type="match status" value="1"/>
</dbReference>
<dbReference type="InParanoid" id="D7FN67"/>
<keyword evidence="4" id="KW-0378">Hydrolase</keyword>
<dbReference type="Proteomes" id="UP000002630">
    <property type="component" value="Linkage Group LG16"/>
</dbReference>
<comment type="similarity">
    <text evidence="2">Belongs to the peptidase M24B family.</text>
</comment>
<feature type="domain" description="Peptidase M24 C-terminal" evidence="8">
    <location>
        <begin position="614"/>
        <end position="674"/>
    </location>
</feature>
<dbReference type="Pfam" id="PF00557">
    <property type="entry name" value="Peptidase_M24"/>
    <property type="match status" value="1"/>
</dbReference>
<dbReference type="MEROPS" id="M24.009"/>
<evidence type="ECO:0000259" key="6">
    <source>
        <dbReference type="Pfam" id="PF00557"/>
    </source>
</evidence>
<accession>D7FN67</accession>
<dbReference type="Gene3D" id="3.40.350.10">
    <property type="entry name" value="Creatinase/prolidase N-terminal domain"/>
    <property type="match status" value="2"/>
</dbReference>
<dbReference type="EMBL" id="FN648255">
    <property type="protein sequence ID" value="CBJ30128.1"/>
    <property type="molecule type" value="Genomic_DNA"/>
</dbReference>
<dbReference type="EMBL" id="FN649741">
    <property type="protein sequence ID" value="CBJ30128.1"/>
    <property type="molecule type" value="Genomic_DNA"/>
</dbReference>
<sequence length="678" mass="73560">MNFSKGVARVSSSLRLGGSRAKCSSHGTTIRGAAAVAAVSGRCLGVRGGANRRLHATVPAAETPTSDTAAEKEASPVLSSLQAWMRKENMDCFIVPSDDPHLSEYASECFNRRAFVSGFTGSAGTAVILKDEALLWTDGRYHLQADQQLGKGWRLMKAGKPSVPTIQEFLAKHLPTQSRVAIDPFVHSASSVKALEKELGAAGISVAAIDHAGDKNPVDKIWGETRPAPPKSPVRIHKMAYAGETVKDKLAKIRKSMLEEKADVFVSGLLDEVAYILNIRGDDVAHSPVAIAYLLVTENGATVFIDEAKMSTEVEAEMKEHGVEVHGYEEALEAVRTLAKQGKKVWIDPERVNFAFANVVGEDDLIAKPSPVSMAKGIKNAPELEGMRAAHVRDGVAMVLALSRLERDVAAGQVITEVDIDQRATTARSQQDKFVDLSFPTIAGENSNGAIIHYSATPDSCHTVGRESMLLLDSGAQYEDGTTDVTRTMHFGEPTAEQKEAYTRVLQGHIGLATAQFPDGTPGFMIDAFARRHLWDAGLDYQHGTGHGVGAALNVHEGPHSISSRTANTTPLEPGMIVSNEPGYYKPGSFGVRIENLLEIVDSGISNETLGRRFYSFAPLTFIPMQKKLLDQTLLTSKELDWLDEYHEVVWTKLHKLVKDEEALAWLKEATAPVVRQP</sequence>
<evidence type="ECO:0000256" key="2">
    <source>
        <dbReference type="ARBA" id="ARBA00008766"/>
    </source>
</evidence>
<dbReference type="OrthoDB" id="9995434at2759"/>
<dbReference type="PANTHER" id="PTHR43763:SF6">
    <property type="entry name" value="XAA-PRO AMINOPEPTIDASE 1"/>
    <property type="match status" value="1"/>
</dbReference>
<dbReference type="GO" id="GO:0046872">
    <property type="term" value="F:metal ion binding"/>
    <property type="evidence" value="ECO:0007669"/>
    <property type="project" value="UniProtKB-KW"/>
</dbReference>